<proteinExistence type="predicted"/>
<dbReference type="AlphaFoldDB" id="A0A6M4ISI9"/>
<gene>
    <name evidence="2" type="ORF">HKW67_13830</name>
</gene>
<evidence type="ECO:0000313" key="2">
    <source>
        <dbReference type="EMBL" id="QJR36507.1"/>
    </source>
</evidence>
<dbReference type="Gene3D" id="2.115.10.20">
    <property type="entry name" value="Glycosyl hydrolase domain, family 43"/>
    <property type="match status" value="1"/>
</dbReference>
<protein>
    <recommendedName>
        <fullName evidence="4">Exo-alpha-sialidase</fullName>
    </recommendedName>
</protein>
<dbReference type="EMBL" id="CP053085">
    <property type="protein sequence ID" value="QJR36507.1"/>
    <property type="molecule type" value="Genomic_DNA"/>
</dbReference>
<evidence type="ECO:0008006" key="4">
    <source>
        <dbReference type="Google" id="ProtNLM"/>
    </source>
</evidence>
<keyword evidence="3" id="KW-1185">Reference proteome</keyword>
<dbReference type="PROSITE" id="PS51257">
    <property type="entry name" value="PROKAR_LIPOPROTEIN"/>
    <property type="match status" value="1"/>
</dbReference>
<feature type="chain" id="PRO_5026764033" description="Exo-alpha-sialidase" evidence="1">
    <location>
        <begin position="27"/>
        <end position="400"/>
    </location>
</feature>
<evidence type="ECO:0000313" key="3">
    <source>
        <dbReference type="Proteomes" id="UP000500938"/>
    </source>
</evidence>
<sequence length="400" mass="43151">MKVVVRPSFSLPLVAIVLIGGFTACDAPTPIEPVVSPAVTALATPSSASASLSASAAFSAGPQALAFQTYDGSGEVVHPDVVRFTERWNGYQWWSTLTPYARSSTLLENPSVFASHNGDSWEVPPSVTNPLVRTTRGYLSDPDLVFEPHTRALWMYYREVENARGSNGKTTHVADNVWLMTSEDGMRWSVPTRVAADSGRYVVSPSVVHTADDDWRMYQVDAGTGGCSTKSSRVTVRRSTDGVTWSSRKASGLGQPGYVPWHLDVQYVESRGEYWALTAAYKSGRGCMTSSLFLATSRDGLTWTTYPSPVLAPGEFAPFSAAVYRSTFAVTSPDSVTIWYSGARVATPKRGKTPAVFAWSAAISPMRVDSLFARVRSKTRTQLGNAALAGLDGSFSKSAP</sequence>
<reference evidence="2 3" key="1">
    <citation type="submission" date="2020-05" db="EMBL/GenBank/DDBJ databases">
        <title>Complete genome sequence of Gemmatimonas greenlandica TET16.</title>
        <authorList>
            <person name="Zeng Y."/>
        </authorList>
    </citation>
    <scope>NUCLEOTIDE SEQUENCE [LARGE SCALE GENOMIC DNA]</scope>
    <source>
        <strain evidence="2 3">TET16</strain>
    </source>
</reference>
<dbReference type="Proteomes" id="UP000500938">
    <property type="component" value="Chromosome"/>
</dbReference>
<feature type="signal peptide" evidence="1">
    <location>
        <begin position="1"/>
        <end position="26"/>
    </location>
</feature>
<dbReference type="SUPFAM" id="SSF50939">
    <property type="entry name" value="Sialidases"/>
    <property type="match status" value="1"/>
</dbReference>
<dbReference type="InterPro" id="IPR036278">
    <property type="entry name" value="Sialidase_sf"/>
</dbReference>
<dbReference type="KEGG" id="ggr:HKW67_13830"/>
<evidence type="ECO:0000256" key="1">
    <source>
        <dbReference type="SAM" id="SignalP"/>
    </source>
</evidence>
<keyword evidence="1" id="KW-0732">Signal</keyword>
<accession>A0A6M4ISI9</accession>
<organism evidence="2 3">
    <name type="scientific">Gemmatimonas groenlandica</name>
    <dbReference type="NCBI Taxonomy" id="2732249"/>
    <lineage>
        <taxon>Bacteria</taxon>
        <taxon>Pseudomonadati</taxon>
        <taxon>Gemmatimonadota</taxon>
        <taxon>Gemmatimonadia</taxon>
        <taxon>Gemmatimonadales</taxon>
        <taxon>Gemmatimonadaceae</taxon>
        <taxon>Gemmatimonas</taxon>
    </lineage>
</organism>
<name>A0A6M4ISI9_9BACT</name>
<dbReference type="RefSeq" id="WP_171225939.1">
    <property type="nucleotide sequence ID" value="NZ_CP053085.1"/>
</dbReference>
<dbReference type="InterPro" id="IPR023296">
    <property type="entry name" value="Glyco_hydro_beta-prop_sf"/>
</dbReference>